<protein>
    <recommendedName>
        <fullName evidence="4">Viral late gene transcription factor 3 zinc ribbon domain-containing protein</fullName>
    </recommendedName>
</protein>
<evidence type="ECO:0000256" key="1">
    <source>
        <dbReference type="SAM" id="Phobius"/>
    </source>
</evidence>
<evidence type="ECO:0000313" key="2">
    <source>
        <dbReference type="EMBL" id="KAL2483704.1"/>
    </source>
</evidence>
<proteinExistence type="predicted"/>
<evidence type="ECO:0000313" key="3">
    <source>
        <dbReference type="Proteomes" id="UP001604277"/>
    </source>
</evidence>
<dbReference type="PANTHER" id="PTHR36809">
    <property type="entry name" value="TRANSMEMBRANE PROTEIN"/>
    <property type="match status" value="1"/>
</dbReference>
<name>A0ABD1R6I5_9LAMI</name>
<accession>A0ABD1R6I5</accession>
<sequence>MSSNLTFTMETISVNSPIQAYLVQEEASPLIIPRIMGLNSSPAAAGNPAAANLLSISRSLRAVSDVSAVTADPVQAEITWQIVVGALAGVTPFVVAGIEFSKRIVAQKKCKVCGGSGLVLRDKKYYFRCPGCGGFLPWQSWRRFFTG</sequence>
<reference evidence="3" key="1">
    <citation type="submission" date="2024-07" db="EMBL/GenBank/DDBJ databases">
        <title>Two chromosome-level genome assemblies of Korean endemic species Abeliophyllum distichum and Forsythia ovata (Oleaceae).</title>
        <authorList>
            <person name="Jang H."/>
        </authorList>
    </citation>
    <scope>NUCLEOTIDE SEQUENCE [LARGE SCALE GENOMIC DNA]</scope>
</reference>
<gene>
    <name evidence="2" type="ORF">Fot_45148</name>
</gene>
<keyword evidence="1" id="KW-0812">Transmembrane</keyword>
<dbReference type="EMBL" id="JBFOLJ010000013">
    <property type="protein sequence ID" value="KAL2483704.1"/>
    <property type="molecule type" value="Genomic_DNA"/>
</dbReference>
<keyword evidence="3" id="KW-1185">Reference proteome</keyword>
<dbReference type="PANTHER" id="PTHR36809:SF1">
    <property type="entry name" value="TRANSMEMBRANE PROTEIN"/>
    <property type="match status" value="1"/>
</dbReference>
<keyword evidence="1" id="KW-0472">Membrane</keyword>
<organism evidence="2 3">
    <name type="scientific">Forsythia ovata</name>
    <dbReference type="NCBI Taxonomy" id="205694"/>
    <lineage>
        <taxon>Eukaryota</taxon>
        <taxon>Viridiplantae</taxon>
        <taxon>Streptophyta</taxon>
        <taxon>Embryophyta</taxon>
        <taxon>Tracheophyta</taxon>
        <taxon>Spermatophyta</taxon>
        <taxon>Magnoliopsida</taxon>
        <taxon>eudicotyledons</taxon>
        <taxon>Gunneridae</taxon>
        <taxon>Pentapetalae</taxon>
        <taxon>asterids</taxon>
        <taxon>lamiids</taxon>
        <taxon>Lamiales</taxon>
        <taxon>Oleaceae</taxon>
        <taxon>Forsythieae</taxon>
        <taxon>Forsythia</taxon>
    </lineage>
</organism>
<evidence type="ECO:0008006" key="4">
    <source>
        <dbReference type="Google" id="ProtNLM"/>
    </source>
</evidence>
<keyword evidence="1" id="KW-1133">Transmembrane helix</keyword>
<dbReference type="Proteomes" id="UP001604277">
    <property type="component" value="Unassembled WGS sequence"/>
</dbReference>
<comment type="caution">
    <text evidence="2">The sequence shown here is derived from an EMBL/GenBank/DDBJ whole genome shotgun (WGS) entry which is preliminary data.</text>
</comment>
<feature type="transmembrane region" description="Helical" evidence="1">
    <location>
        <begin position="78"/>
        <end position="98"/>
    </location>
</feature>
<dbReference type="AlphaFoldDB" id="A0ABD1R6I5"/>